<accession>A0ACB7ZEX1</accession>
<comment type="caution">
    <text evidence="1">The sequence shown here is derived from an EMBL/GenBank/DDBJ whole genome shotgun (WGS) entry which is preliminary data.</text>
</comment>
<evidence type="ECO:0000313" key="2">
    <source>
        <dbReference type="Proteomes" id="UP000828048"/>
    </source>
</evidence>
<dbReference type="EMBL" id="CM037162">
    <property type="protein sequence ID" value="KAH7863986.1"/>
    <property type="molecule type" value="Genomic_DNA"/>
</dbReference>
<organism evidence="1 2">
    <name type="scientific">Vaccinium darrowii</name>
    <dbReference type="NCBI Taxonomy" id="229202"/>
    <lineage>
        <taxon>Eukaryota</taxon>
        <taxon>Viridiplantae</taxon>
        <taxon>Streptophyta</taxon>
        <taxon>Embryophyta</taxon>
        <taxon>Tracheophyta</taxon>
        <taxon>Spermatophyta</taxon>
        <taxon>Magnoliopsida</taxon>
        <taxon>eudicotyledons</taxon>
        <taxon>Gunneridae</taxon>
        <taxon>Pentapetalae</taxon>
        <taxon>asterids</taxon>
        <taxon>Ericales</taxon>
        <taxon>Ericaceae</taxon>
        <taxon>Vaccinioideae</taxon>
        <taxon>Vaccinieae</taxon>
        <taxon>Vaccinium</taxon>
    </lineage>
</organism>
<dbReference type="Proteomes" id="UP000828048">
    <property type="component" value="Chromosome 12"/>
</dbReference>
<protein>
    <submittedName>
        <fullName evidence="1">Uncharacterized protein</fullName>
    </submittedName>
</protein>
<reference evidence="1 2" key="1">
    <citation type="journal article" date="2021" name="Hortic Res">
        <title>High-quality reference genome and annotation aids understanding of berry development for evergreen blueberry (Vaccinium darrowii).</title>
        <authorList>
            <person name="Yu J."/>
            <person name="Hulse-Kemp A.M."/>
            <person name="Babiker E."/>
            <person name="Staton M."/>
        </authorList>
    </citation>
    <scope>NUCLEOTIDE SEQUENCE [LARGE SCALE GENOMIC DNA]</scope>
    <source>
        <strain evidence="2">cv. NJ 8807/NJ 8810</strain>
        <tissue evidence="1">Young leaf</tissue>
    </source>
</reference>
<gene>
    <name evidence="1" type="ORF">Vadar_024333</name>
</gene>
<name>A0ACB7ZEX1_9ERIC</name>
<keyword evidence="2" id="KW-1185">Reference proteome</keyword>
<sequence length="1113" mass="124724">MPRNQRRVGHSEQRWKEKPGSSRMSPCSDSVSTGAAEAITSRLGATSTTENSGHTHAATASIQFGSVGSQNHGHAEGKHAEKAPADQTAAADNILENFTVDNSTYSLSQIRASFYPKFENEKSDQEIRTRMIEMVSKGLATMEVSLKHSGSLFMYAGHEGGAYAKNSYGNIYTAVGVFVLGRMFREAWGIKARKKQAQFNDFLEACFLFISVKHYSRNHMCISMELVTAVLGDHGQRPRDDYVVVTAVTELGNGKPKFYSTPDIIAFCREWRLPTNHIWLFSTRKSVTSFFAAYDALCEEGTATPVCKALDKVADISVPGSKDHIKVQGEILEGLVARIVSHESLKHMQQVLRDFPPQHLEGAGLDLGPSLRKICAANRSDEKQQIRALLKSVGTSFCPDYVDWLGNGASDSHDQMADCSVLSKFLQAHPADFSTTKLQEMIRLMRERHFSAAFKCFHNFHNVGSASTDNLYFKMVIHVRKDLVFQRYQKEMRKKPGLWPLYRGFFVDINLFKANNERVAEIAKNSNGLVENFNNSDGTSTKDGLADEDANLMIKLKFLTYKLRTFLIRNGLSILFKQGPSAYKTYYLRQLKIWNTSQEKQKQLSKMLDEWAVYIRRKYGNKLLSSSNYLSEAEPFLEQYAKRSQQNQALIGSAGSLVRAEDFMAIVEGGRDEAGDFDAESEVAPPSPSRYPVAKDEGLIVFFPGIPGCAKSALCKEILNAPGGLGDDCPVHSLMGDLIKGKYWDKVDEQCRRKHYSIILADKNAPNEEVWLRIEDMCRTRRASAVPIVPDSEGAETNPFSLDALSVFMFRVLQRVNHPGNLDKNSPNAGYVLLMFYNLYDGKSRKEFEGELIERFGLVVKMPLLKPDRSPLPDPLKSILEEGIKLFQLHRTRHGRLESTKGSYVKDWAKWEKQLREILFASAAYLNSIQVPFEVAVEQVIGQLRSIVKGDYKMPSTKKRKFGNIVFAAVSLPVNEIRSLLDNLAEKNPKVEAFLGDKNMETRLKKAHVTLAHKRSHGVTAVANYGVFLDREIPVEIPALLFSDKMAALETSFGSVDGEKVRSKNQWPHLTLWTGEGVAAKDANLLPELHSEGKAIRIDIKPPITVTGILQFY</sequence>
<evidence type="ECO:0000313" key="1">
    <source>
        <dbReference type="EMBL" id="KAH7863986.1"/>
    </source>
</evidence>
<proteinExistence type="predicted"/>